<proteinExistence type="predicted"/>
<protein>
    <recommendedName>
        <fullName evidence="3">CRAL/TRIO N-terminal domain-containing protein</fullName>
    </recommendedName>
</protein>
<keyword evidence="2" id="KW-1185">Reference proteome</keyword>
<name>A0A139A2R8_GONPJ</name>
<evidence type="ECO:0000313" key="1">
    <source>
        <dbReference type="EMBL" id="KXS11034.1"/>
    </source>
</evidence>
<evidence type="ECO:0000313" key="2">
    <source>
        <dbReference type="Proteomes" id="UP000070544"/>
    </source>
</evidence>
<dbReference type="Proteomes" id="UP000070544">
    <property type="component" value="Unassembled WGS sequence"/>
</dbReference>
<dbReference type="SUPFAM" id="SSF46938">
    <property type="entry name" value="CRAL/TRIO N-terminal domain"/>
    <property type="match status" value="1"/>
</dbReference>
<organism evidence="1 2">
    <name type="scientific">Gonapodya prolifera (strain JEL478)</name>
    <name type="common">Monoblepharis prolifera</name>
    <dbReference type="NCBI Taxonomy" id="1344416"/>
    <lineage>
        <taxon>Eukaryota</taxon>
        <taxon>Fungi</taxon>
        <taxon>Fungi incertae sedis</taxon>
        <taxon>Chytridiomycota</taxon>
        <taxon>Chytridiomycota incertae sedis</taxon>
        <taxon>Monoblepharidomycetes</taxon>
        <taxon>Monoblepharidales</taxon>
        <taxon>Gonapodyaceae</taxon>
        <taxon>Gonapodya</taxon>
    </lineage>
</organism>
<sequence>MREATAANAHAPAHTATSALAAHADGDADGLTVEKLPSDTIPLPDSSYTLVDPPDIEALLAATRGLLRDSLFVHPFPDSSCPAGIPDGEVLAFLRWRKYDPQLAAKMAKRFWEVRAKAGFRERTWVLV</sequence>
<gene>
    <name evidence="1" type="ORF">M427DRAFT_456233</name>
</gene>
<dbReference type="AlphaFoldDB" id="A0A139A2R8"/>
<accession>A0A139A2R8</accession>
<dbReference type="EMBL" id="KQ965810">
    <property type="protein sequence ID" value="KXS11034.1"/>
    <property type="molecule type" value="Genomic_DNA"/>
</dbReference>
<evidence type="ECO:0008006" key="3">
    <source>
        <dbReference type="Google" id="ProtNLM"/>
    </source>
</evidence>
<reference evidence="1 2" key="1">
    <citation type="journal article" date="2015" name="Genome Biol. Evol.">
        <title>Phylogenomic analyses indicate that early fungi evolved digesting cell walls of algal ancestors of land plants.</title>
        <authorList>
            <person name="Chang Y."/>
            <person name="Wang S."/>
            <person name="Sekimoto S."/>
            <person name="Aerts A.L."/>
            <person name="Choi C."/>
            <person name="Clum A."/>
            <person name="LaButti K.M."/>
            <person name="Lindquist E.A."/>
            <person name="Yee Ngan C."/>
            <person name="Ohm R.A."/>
            <person name="Salamov A.A."/>
            <person name="Grigoriev I.V."/>
            <person name="Spatafora J.W."/>
            <person name="Berbee M.L."/>
        </authorList>
    </citation>
    <scope>NUCLEOTIDE SEQUENCE [LARGE SCALE GENOMIC DNA]</scope>
    <source>
        <strain evidence="1 2">JEL478</strain>
    </source>
</reference>
<dbReference type="InterPro" id="IPR036273">
    <property type="entry name" value="CRAL/TRIO_N_dom_sf"/>
</dbReference>